<keyword evidence="9" id="KW-1185">Reference proteome</keyword>
<dbReference type="AlphaFoldDB" id="A0A0H5E7G4"/>
<sequence>MVKIYTKTGDQGQTSLFTGHRVPKNSHYMEAIGTVDECNSAIGAAISLLPSDQKFRQVKEELEFIQHALFDIGAALATPRSLASTPKISKTRFDSEEITLLEKWIDKMDGALPKLTYFILPGGHPASALLHLARSICRRSEREAYPLAQNADVSENVLVYLNRLSDYLFVLSRYVNLLSGSEETRWEHNKDTQAMLAEKS</sequence>
<gene>
    <name evidence="8" type="ORF">ELAC_1958</name>
</gene>
<evidence type="ECO:0000256" key="1">
    <source>
        <dbReference type="ARBA" id="ARBA00007487"/>
    </source>
</evidence>
<evidence type="ECO:0000256" key="5">
    <source>
        <dbReference type="ARBA" id="ARBA00022840"/>
    </source>
</evidence>
<dbReference type="InterPro" id="IPR029499">
    <property type="entry name" value="PduO-typ"/>
</dbReference>
<evidence type="ECO:0000313" key="8">
    <source>
        <dbReference type="EMBL" id="CRX39280.1"/>
    </source>
</evidence>
<dbReference type="InterPro" id="IPR016030">
    <property type="entry name" value="CblAdoTrfase-like"/>
</dbReference>
<comment type="pathway">
    <text evidence="6">Cofactor biosynthesis; adenosylcobalamin biosynthesis; adenosylcobalamin from cob(II)yrinate a,c-diamide: step 2/7.</text>
</comment>
<comment type="catalytic activity">
    <reaction evidence="6">
        <text>2 cob(II)alamin + reduced [electron-transfer flavoprotein] + 2 ATP = 2 adenosylcob(III)alamin + 2 triphosphate + oxidized [electron-transfer flavoprotein] + 3 H(+)</text>
        <dbReference type="Rhea" id="RHEA:28671"/>
        <dbReference type="Rhea" id="RHEA-COMP:10685"/>
        <dbReference type="Rhea" id="RHEA-COMP:10686"/>
        <dbReference type="ChEBI" id="CHEBI:15378"/>
        <dbReference type="ChEBI" id="CHEBI:16304"/>
        <dbReference type="ChEBI" id="CHEBI:18036"/>
        <dbReference type="ChEBI" id="CHEBI:18408"/>
        <dbReference type="ChEBI" id="CHEBI:30616"/>
        <dbReference type="ChEBI" id="CHEBI:57692"/>
        <dbReference type="ChEBI" id="CHEBI:58307"/>
        <dbReference type="EC" id="2.5.1.17"/>
    </reaction>
</comment>
<comment type="subunit">
    <text evidence="2">Homotrimer.</text>
</comment>
<keyword evidence="4 6" id="KW-0547">Nucleotide-binding</keyword>
<organism evidence="8 9">
    <name type="scientific">Estrella lausannensis</name>
    <dbReference type="NCBI Taxonomy" id="483423"/>
    <lineage>
        <taxon>Bacteria</taxon>
        <taxon>Pseudomonadati</taxon>
        <taxon>Chlamydiota</taxon>
        <taxon>Chlamydiia</taxon>
        <taxon>Parachlamydiales</taxon>
        <taxon>Candidatus Criblamydiaceae</taxon>
        <taxon>Estrella</taxon>
    </lineage>
</organism>
<evidence type="ECO:0000259" key="7">
    <source>
        <dbReference type="Pfam" id="PF01923"/>
    </source>
</evidence>
<dbReference type="Gene3D" id="1.20.1200.10">
    <property type="entry name" value="Cobalamin adenosyltransferase-like"/>
    <property type="match status" value="1"/>
</dbReference>
<name>A0A0H5E7G4_9BACT</name>
<dbReference type="RefSeq" id="WP_098039143.1">
    <property type="nucleotide sequence ID" value="NZ_CWGJ01000026.1"/>
</dbReference>
<dbReference type="GO" id="GO:0008817">
    <property type="term" value="F:corrinoid adenosyltransferase activity"/>
    <property type="evidence" value="ECO:0007669"/>
    <property type="project" value="UniProtKB-UniRule"/>
</dbReference>
<dbReference type="FunFam" id="1.20.1200.10:FF:000001">
    <property type="entry name" value="Cob(I)yrinic acid a,c-diamide adenosyltransferase"/>
    <property type="match status" value="1"/>
</dbReference>
<dbReference type="UniPathway" id="UPA00148">
    <property type="reaction ID" value="UER00233"/>
</dbReference>
<keyword evidence="5 6" id="KW-0067">ATP-binding</keyword>
<evidence type="ECO:0000256" key="3">
    <source>
        <dbReference type="ARBA" id="ARBA00022679"/>
    </source>
</evidence>
<comment type="similarity">
    <text evidence="1 6">Belongs to the Cob(I)alamin adenosyltransferase family.</text>
</comment>
<dbReference type="Proteomes" id="UP000220251">
    <property type="component" value="Unassembled WGS sequence"/>
</dbReference>
<evidence type="ECO:0000256" key="4">
    <source>
        <dbReference type="ARBA" id="ARBA00022741"/>
    </source>
</evidence>
<dbReference type="OrthoDB" id="9778896at2"/>
<dbReference type="EMBL" id="CWGJ01000026">
    <property type="protein sequence ID" value="CRX39280.1"/>
    <property type="molecule type" value="Genomic_DNA"/>
</dbReference>
<dbReference type="PANTHER" id="PTHR12213:SF0">
    <property type="entry name" value="CORRINOID ADENOSYLTRANSFERASE MMAB"/>
    <property type="match status" value="1"/>
</dbReference>
<dbReference type="Pfam" id="PF01923">
    <property type="entry name" value="Cob_adeno_trans"/>
    <property type="match status" value="1"/>
</dbReference>
<dbReference type="EC" id="2.5.1.17" evidence="6"/>
<keyword evidence="6" id="KW-0169">Cobalamin biosynthesis</keyword>
<reference evidence="9" key="1">
    <citation type="submission" date="2015-06" db="EMBL/GenBank/DDBJ databases">
        <authorList>
            <person name="Bertelli C."/>
        </authorList>
    </citation>
    <scope>NUCLEOTIDE SEQUENCE [LARGE SCALE GENOMIC DNA]</scope>
    <source>
        <strain evidence="9">CRIB-30</strain>
    </source>
</reference>
<evidence type="ECO:0000313" key="9">
    <source>
        <dbReference type="Proteomes" id="UP000220251"/>
    </source>
</evidence>
<evidence type="ECO:0000256" key="6">
    <source>
        <dbReference type="RuleBase" id="RU366026"/>
    </source>
</evidence>
<dbReference type="PANTHER" id="PTHR12213">
    <property type="entry name" value="CORRINOID ADENOSYLTRANSFERASE"/>
    <property type="match status" value="1"/>
</dbReference>
<proteinExistence type="inferred from homology"/>
<dbReference type="InterPro" id="IPR036451">
    <property type="entry name" value="CblAdoTrfase-like_sf"/>
</dbReference>
<keyword evidence="3 6" id="KW-0808">Transferase</keyword>
<comment type="catalytic activity">
    <reaction evidence="6">
        <text>2 cob(II)yrinate a,c diamide + reduced [electron-transfer flavoprotein] + 2 ATP = 2 adenosylcob(III)yrinate a,c-diamide + 2 triphosphate + oxidized [electron-transfer flavoprotein] + 3 H(+)</text>
        <dbReference type="Rhea" id="RHEA:11528"/>
        <dbReference type="Rhea" id="RHEA-COMP:10685"/>
        <dbReference type="Rhea" id="RHEA-COMP:10686"/>
        <dbReference type="ChEBI" id="CHEBI:15378"/>
        <dbReference type="ChEBI" id="CHEBI:18036"/>
        <dbReference type="ChEBI" id="CHEBI:30616"/>
        <dbReference type="ChEBI" id="CHEBI:57692"/>
        <dbReference type="ChEBI" id="CHEBI:58307"/>
        <dbReference type="ChEBI" id="CHEBI:58503"/>
        <dbReference type="ChEBI" id="CHEBI:58537"/>
        <dbReference type="EC" id="2.5.1.17"/>
    </reaction>
</comment>
<accession>A0A0H5E7G4</accession>
<evidence type="ECO:0000256" key="2">
    <source>
        <dbReference type="ARBA" id="ARBA00011233"/>
    </source>
</evidence>
<dbReference type="GO" id="GO:0009236">
    <property type="term" value="P:cobalamin biosynthetic process"/>
    <property type="evidence" value="ECO:0007669"/>
    <property type="project" value="UniProtKB-UniRule"/>
</dbReference>
<dbReference type="GO" id="GO:0005524">
    <property type="term" value="F:ATP binding"/>
    <property type="evidence" value="ECO:0007669"/>
    <property type="project" value="UniProtKB-UniRule"/>
</dbReference>
<dbReference type="NCBIfam" id="TIGR00636">
    <property type="entry name" value="PduO_Nterm"/>
    <property type="match status" value="1"/>
</dbReference>
<protein>
    <recommendedName>
        <fullName evidence="6">Corrinoid adenosyltransferase</fullName>
        <ecNumber evidence="6">2.5.1.17</ecNumber>
    </recommendedName>
    <alternativeName>
        <fullName evidence="6">Cob(II)alamin adenosyltransferase</fullName>
    </alternativeName>
    <alternativeName>
        <fullName evidence="6">Cob(II)yrinic acid a,c-diamide adenosyltransferase</fullName>
    </alternativeName>
    <alternativeName>
        <fullName evidence="6">Cobinamide/cobalamin adenosyltransferase</fullName>
    </alternativeName>
</protein>
<dbReference type="SUPFAM" id="SSF89028">
    <property type="entry name" value="Cobalamin adenosyltransferase-like"/>
    <property type="match status" value="1"/>
</dbReference>
<feature type="domain" description="Cobalamin adenosyltransferase-like" evidence="7">
    <location>
        <begin position="4"/>
        <end position="175"/>
    </location>
</feature>